<dbReference type="PANTHER" id="PTHR30238">
    <property type="entry name" value="MEMBRANE BOUND PREDICTED REDOX MODULATOR"/>
    <property type="match status" value="1"/>
</dbReference>
<feature type="transmembrane region" description="Helical" evidence="7">
    <location>
        <begin position="207"/>
        <end position="224"/>
    </location>
</feature>
<evidence type="ECO:0000313" key="9">
    <source>
        <dbReference type="Proteomes" id="UP000254118"/>
    </source>
</evidence>
<keyword evidence="3 7" id="KW-0812">Transmembrane</keyword>
<sequence>MFAWTGSAESPHGSPTCDDVLARPGVGSATGATGPEAGPAPSPAASARVFHDNTLQIAPPCASFVAYRPRLERGQQVDIPAIVWEGTIALIVALLAYDFFFHIRKAHIPTLKEAAIWSALYVGIAVAFGAAVWVIGGAEMGGEWFAGYITEKALSVDNLFVFLIIMSSFKVPRADQQKVLLFGIVFALLARSAFIFVGAAVINAFAAVFYIFGAILIWTAFGMVKSELSGEEEDPTEEADNIIVRIARKIFHTTDYYDGDRMTTMVDGKRHLTPMLLVMVAIGGTDLLFALDSIPAIFGLTQNVFNVFTATAFSLMGLRQLYFLIDGLLDRLIYLSWGLSTILFFIGVKLILHAMHENNLPWLNNGEPIHVPEVGIGLSLSVIIGVLAITVIASLLSPKGKAVSLINNTNRHAMTYIDLDSDVDAEYREETYQKMLVEERSLRSIDDRFKHLVEEHKELEKHLAEAHALHAKHG</sequence>
<evidence type="ECO:0000256" key="6">
    <source>
        <dbReference type="SAM" id="MobiDB-lite"/>
    </source>
</evidence>
<feature type="transmembrane region" description="Helical" evidence="7">
    <location>
        <begin position="148"/>
        <end position="167"/>
    </location>
</feature>
<dbReference type="GO" id="GO:0016020">
    <property type="term" value="C:membrane"/>
    <property type="evidence" value="ECO:0007669"/>
    <property type="project" value="UniProtKB-SubCell"/>
</dbReference>
<comment type="caution">
    <text evidence="8">The sequence shown here is derived from an EMBL/GenBank/DDBJ whole genome shotgun (WGS) entry which is preliminary data.</text>
</comment>
<accession>A0AA46BQA2</accession>
<reference evidence="8 9" key="1">
    <citation type="submission" date="2018-06" db="EMBL/GenBank/DDBJ databases">
        <authorList>
            <consortium name="Pathogen Informatics"/>
            <person name="Doyle S."/>
        </authorList>
    </citation>
    <scope>NUCLEOTIDE SEQUENCE [LARGE SCALE GENOMIC DNA]</scope>
    <source>
        <strain evidence="8 9">NCTC7915</strain>
    </source>
</reference>
<keyword evidence="4 7" id="KW-1133">Transmembrane helix</keyword>
<dbReference type="AlphaFoldDB" id="A0AA46BQA2"/>
<gene>
    <name evidence="8" type="primary">alx</name>
    <name evidence="8" type="ORF">NCTC7915_02318</name>
</gene>
<name>A0AA46BQA2_9MICO</name>
<dbReference type="NCBIfam" id="TIGR03718">
    <property type="entry name" value="R_switched_Alx"/>
    <property type="match status" value="1"/>
</dbReference>
<dbReference type="EMBL" id="UFYA01000001">
    <property type="protein sequence ID" value="STD15408.1"/>
    <property type="molecule type" value="Genomic_DNA"/>
</dbReference>
<evidence type="ECO:0000256" key="7">
    <source>
        <dbReference type="SAM" id="Phobius"/>
    </source>
</evidence>
<feature type="transmembrane region" description="Helical" evidence="7">
    <location>
        <begin position="304"/>
        <end position="325"/>
    </location>
</feature>
<evidence type="ECO:0000256" key="3">
    <source>
        <dbReference type="ARBA" id="ARBA00022692"/>
    </source>
</evidence>
<proteinExistence type="inferred from homology"/>
<dbReference type="InterPro" id="IPR005496">
    <property type="entry name" value="Integral_membrane_TerC"/>
</dbReference>
<evidence type="ECO:0000256" key="5">
    <source>
        <dbReference type="ARBA" id="ARBA00023136"/>
    </source>
</evidence>
<evidence type="ECO:0000256" key="1">
    <source>
        <dbReference type="ARBA" id="ARBA00004141"/>
    </source>
</evidence>
<keyword evidence="5 7" id="KW-0472">Membrane</keyword>
<feature type="transmembrane region" description="Helical" evidence="7">
    <location>
        <begin position="332"/>
        <end position="354"/>
    </location>
</feature>
<organism evidence="8 9">
    <name type="scientific">Dermatophilus congolensis</name>
    <dbReference type="NCBI Taxonomy" id="1863"/>
    <lineage>
        <taxon>Bacteria</taxon>
        <taxon>Bacillati</taxon>
        <taxon>Actinomycetota</taxon>
        <taxon>Actinomycetes</taxon>
        <taxon>Micrococcales</taxon>
        <taxon>Dermatophilaceae</taxon>
        <taxon>Dermatophilus</taxon>
    </lineage>
</organism>
<feature type="transmembrane region" description="Helical" evidence="7">
    <location>
        <begin position="81"/>
        <end position="103"/>
    </location>
</feature>
<feature type="transmembrane region" description="Helical" evidence="7">
    <location>
        <begin position="374"/>
        <end position="396"/>
    </location>
</feature>
<dbReference type="InterPro" id="IPR022369">
    <property type="entry name" value="Integral_membrane_TerC_rswitch"/>
</dbReference>
<comment type="subcellular location">
    <subcellularLocation>
        <location evidence="1">Membrane</location>
        <topology evidence="1">Multi-pass membrane protein</topology>
    </subcellularLocation>
</comment>
<dbReference type="Pfam" id="PF03741">
    <property type="entry name" value="TerC"/>
    <property type="match status" value="1"/>
</dbReference>
<evidence type="ECO:0000313" key="8">
    <source>
        <dbReference type="EMBL" id="STD15408.1"/>
    </source>
</evidence>
<feature type="region of interest" description="Disordered" evidence="6">
    <location>
        <begin position="1"/>
        <end position="45"/>
    </location>
</feature>
<evidence type="ECO:0000256" key="2">
    <source>
        <dbReference type="ARBA" id="ARBA00007511"/>
    </source>
</evidence>
<comment type="similarity">
    <text evidence="2">Belongs to the TerC family.</text>
</comment>
<dbReference type="Proteomes" id="UP000254118">
    <property type="component" value="Unassembled WGS sequence"/>
</dbReference>
<feature type="transmembrane region" description="Helical" evidence="7">
    <location>
        <begin position="115"/>
        <end position="136"/>
    </location>
</feature>
<protein>
    <submittedName>
        <fullName evidence="8">Inner membrane protein alx</fullName>
    </submittedName>
</protein>
<feature type="compositionally biased region" description="Low complexity" evidence="6">
    <location>
        <begin position="27"/>
        <end position="45"/>
    </location>
</feature>
<dbReference type="PANTHER" id="PTHR30238:SF0">
    <property type="entry name" value="THYLAKOID MEMBRANE PROTEIN TERC, CHLOROPLASTIC"/>
    <property type="match status" value="1"/>
</dbReference>
<feature type="transmembrane region" description="Helical" evidence="7">
    <location>
        <begin position="275"/>
        <end position="298"/>
    </location>
</feature>
<evidence type="ECO:0000256" key="4">
    <source>
        <dbReference type="ARBA" id="ARBA00022989"/>
    </source>
</evidence>
<feature type="transmembrane region" description="Helical" evidence="7">
    <location>
        <begin position="179"/>
        <end position="201"/>
    </location>
</feature>